<evidence type="ECO:0000256" key="3">
    <source>
        <dbReference type="ARBA" id="ARBA00023163"/>
    </source>
</evidence>
<dbReference type="Gene3D" id="1.10.357.10">
    <property type="entry name" value="Tetracycline Repressor, domain 2"/>
    <property type="match status" value="1"/>
</dbReference>
<dbReference type="PROSITE" id="PS50977">
    <property type="entry name" value="HTH_TETR_2"/>
    <property type="match status" value="1"/>
</dbReference>
<reference evidence="6 7" key="1">
    <citation type="submission" date="2019-04" db="EMBL/GenBank/DDBJ databases">
        <title>Taxonomy of novel Haliea sp. from mangrove soil of West Coast of India.</title>
        <authorList>
            <person name="Verma A."/>
            <person name="Kumar P."/>
            <person name="Krishnamurthi S."/>
        </authorList>
    </citation>
    <scope>NUCLEOTIDE SEQUENCE [LARGE SCALE GENOMIC DNA]</scope>
    <source>
        <strain evidence="6 7">SAOS-164</strain>
    </source>
</reference>
<accession>A0A4Z0LXB5</accession>
<evidence type="ECO:0000256" key="4">
    <source>
        <dbReference type="PROSITE-ProRule" id="PRU00335"/>
    </source>
</evidence>
<dbReference type="InterPro" id="IPR050109">
    <property type="entry name" value="HTH-type_TetR-like_transc_reg"/>
</dbReference>
<dbReference type="PANTHER" id="PTHR30055:SF234">
    <property type="entry name" value="HTH-TYPE TRANSCRIPTIONAL REGULATOR BETI"/>
    <property type="match status" value="1"/>
</dbReference>
<feature type="DNA-binding region" description="H-T-H motif" evidence="4">
    <location>
        <begin position="36"/>
        <end position="55"/>
    </location>
</feature>
<dbReference type="RefSeq" id="WP_135445850.1">
    <property type="nucleotide sequence ID" value="NZ_SRLE01000012.1"/>
</dbReference>
<dbReference type="GO" id="GO:0000976">
    <property type="term" value="F:transcription cis-regulatory region binding"/>
    <property type="evidence" value="ECO:0007669"/>
    <property type="project" value="TreeGrafter"/>
</dbReference>
<gene>
    <name evidence="6" type="ORF">E4634_16965</name>
</gene>
<keyword evidence="3" id="KW-0804">Transcription</keyword>
<evidence type="ECO:0000256" key="1">
    <source>
        <dbReference type="ARBA" id="ARBA00023015"/>
    </source>
</evidence>
<dbReference type="OrthoDB" id="9798857at2"/>
<organism evidence="6 7">
    <name type="scientific">Mangrovimicrobium sediminis</name>
    <dbReference type="NCBI Taxonomy" id="2562682"/>
    <lineage>
        <taxon>Bacteria</taxon>
        <taxon>Pseudomonadati</taxon>
        <taxon>Pseudomonadota</taxon>
        <taxon>Gammaproteobacteria</taxon>
        <taxon>Cellvibrionales</taxon>
        <taxon>Halieaceae</taxon>
        <taxon>Mangrovimicrobium</taxon>
    </lineage>
</organism>
<dbReference type="InterPro" id="IPR041678">
    <property type="entry name" value="TetR_C_16"/>
</dbReference>
<dbReference type="AlphaFoldDB" id="A0A4Z0LXB5"/>
<dbReference type="SUPFAM" id="SSF48498">
    <property type="entry name" value="Tetracyclin repressor-like, C-terminal domain"/>
    <property type="match status" value="1"/>
</dbReference>
<sequence>MTTPATIKRRDPQRSRANILAAAQALFAERGYAQTGLREIASLAGVSSTLLVKYYESKAGLFEAALSNALELEFITSEDRSRFGENLVSAVLDTRRPITIPAMLTLSIGDAEAAAISARFARQHIIKPVAKWLGPPRASARAYTILMLSTGFIIYNRHILIEESSPARASVANWLAHTAQAIVDGDESALEAYQPASRR</sequence>
<dbReference type="EMBL" id="SRLE01000012">
    <property type="protein sequence ID" value="TGD71806.1"/>
    <property type="molecule type" value="Genomic_DNA"/>
</dbReference>
<keyword evidence="1" id="KW-0805">Transcription regulation</keyword>
<name>A0A4Z0LXB5_9GAMM</name>
<feature type="domain" description="HTH tetR-type" evidence="5">
    <location>
        <begin position="13"/>
        <end position="73"/>
    </location>
</feature>
<dbReference type="SUPFAM" id="SSF46689">
    <property type="entry name" value="Homeodomain-like"/>
    <property type="match status" value="1"/>
</dbReference>
<protein>
    <submittedName>
        <fullName evidence="6">TetR/AcrR family transcriptional regulator</fullName>
    </submittedName>
</protein>
<dbReference type="GO" id="GO:0003700">
    <property type="term" value="F:DNA-binding transcription factor activity"/>
    <property type="evidence" value="ECO:0007669"/>
    <property type="project" value="TreeGrafter"/>
</dbReference>
<evidence type="ECO:0000313" key="7">
    <source>
        <dbReference type="Proteomes" id="UP000298050"/>
    </source>
</evidence>
<keyword evidence="7" id="KW-1185">Reference proteome</keyword>
<dbReference type="InterPro" id="IPR001647">
    <property type="entry name" value="HTH_TetR"/>
</dbReference>
<dbReference type="PANTHER" id="PTHR30055">
    <property type="entry name" value="HTH-TYPE TRANSCRIPTIONAL REGULATOR RUTR"/>
    <property type="match status" value="1"/>
</dbReference>
<dbReference type="Pfam" id="PF17920">
    <property type="entry name" value="TetR_C_16"/>
    <property type="match status" value="1"/>
</dbReference>
<dbReference type="PRINTS" id="PR00455">
    <property type="entry name" value="HTHTETR"/>
</dbReference>
<dbReference type="Pfam" id="PF00440">
    <property type="entry name" value="TetR_N"/>
    <property type="match status" value="1"/>
</dbReference>
<keyword evidence="2 4" id="KW-0238">DNA-binding</keyword>
<dbReference type="InterPro" id="IPR036271">
    <property type="entry name" value="Tet_transcr_reg_TetR-rel_C_sf"/>
</dbReference>
<comment type="caution">
    <text evidence="6">The sequence shown here is derived from an EMBL/GenBank/DDBJ whole genome shotgun (WGS) entry which is preliminary data.</text>
</comment>
<evidence type="ECO:0000259" key="5">
    <source>
        <dbReference type="PROSITE" id="PS50977"/>
    </source>
</evidence>
<evidence type="ECO:0000256" key="2">
    <source>
        <dbReference type="ARBA" id="ARBA00023125"/>
    </source>
</evidence>
<dbReference type="Proteomes" id="UP000298050">
    <property type="component" value="Unassembled WGS sequence"/>
</dbReference>
<proteinExistence type="predicted"/>
<evidence type="ECO:0000313" key="6">
    <source>
        <dbReference type="EMBL" id="TGD71806.1"/>
    </source>
</evidence>
<dbReference type="InterPro" id="IPR009057">
    <property type="entry name" value="Homeodomain-like_sf"/>
</dbReference>